<protein>
    <recommendedName>
        <fullName evidence="3">Transcriptional regulator, AbiEi antitoxin, Type IV TA system</fullName>
    </recommendedName>
</protein>
<dbReference type="KEGG" id="mant:BHD05_04635"/>
<name>A0A7L5AGY9_9MICO</name>
<evidence type="ECO:0008006" key="3">
    <source>
        <dbReference type="Google" id="ProtNLM"/>
    </source>
</evidence>
<evidence type="ECO:0000313" key="1">
    <source>
        <dbReference type="EMBL" id="QHO69035.1"/>
    </source>
</evidence>
<keyword evidence="2" id="KW-1185">Reference proteome</keyword>
<dbReference type="Proteomes" id="UP000464507">
    <property type="component" value="Chromosome"/>
</dbReference>
<reference evidence="1 2" key="1">
    <citation type="submission" date="2016-09" db="EMBL/GenBank/DDBJ databases">
        <title>Complete genome sequence of microbes from the polar regions.</title>
        <authorList>
            <person name="Liao L."/>
            <person name="Chen B."/>
        </authorList>
    </citation>
    <scope>NUCLEOTIDE SEQUENCE [LARGE SCALE GENOMIC DNA]</scope>
    <source>
        <strain evidence="1 2">ZS314</strain>
    </source>
</reference>
<dbReference type="RefSeq" id="WP_161885398.1">
    <property type="nucleotide sequence ID" value="NZ_CP017146.1"/>
</dbReference>
<dbReference type="EMBL" id="CP017146">
    <property type="protein sequence ID" value="QHO69035.1"/>
    <property type="molecule type" value="Genomic_DNA"/>
</dbReference>
<organism evidence="1 2">
    <name type="scientific">Marisediminicola antarctica</name>
    <dbReference type="NCBI Taxonomy" id="674079"/>
    <lineage>
        <taxon>Bacteria</taxon>
        <taxon>Bacillati</taxon>
        <taxon>Actinomycetota</taxon>
        <taxon>Actinomycetes</taxon>
        <taxon>Micrococcales</taxon>
        <taxon>Microbacteriaceae</taxon>
        <taxon>Marisediminicola</taxon>
    </lineage>
</organism>
<dbReference type="OrthoDB" id="5517693at2"/>
<evidence type="ECO:0000313" key="2">
    <source>
        <dbReference type="Proteomes" id="UP000464507"/>
    </source>
</evidence>
<gene>
    <name evidence="1" type="ORF">BHD05_04635</name>
</gene>
<sequence>MTASDHTRAADGLLFASELTRGFGTDLRPRGLIRAGRLYRVARGQYIDATAWANLTADDRYVVRVAGAARARSASMVVSHQSAAALWGLPLLDGRTADVHFTIERASGGRSDPGIRKHAVGIDAEDVVTLDGLLVTSIARTVVDIAATLDLTAAVVVADRALHLDRFGHEAPLATREELFGVIERSLPLRGSVRARAVIAFGTHLSGSPGESASRVNIALNGFPEPVLQQTFTIDGREYDTDFYWREQDAIGESDGRGKYFEARYRRGRSPEDVHFAEKTREDALRRKVRAFTRWDFQTGMSQQRLRRRLLELDLPVGRPRLLRH</sequence>
<dbReference type="AlphaFoldDB" id="A0A7L5AGY9"/>
<proteinExistence type="predicted"/>
<accession>A0A7L5AGY9</accession>